<evidence type="ECO:0000313" key="2">
    <source>
        <dbReference type="EMBL" id="QIV83825.1"/>
    </source>
</evidence>
<sequence>MRPDLELTSVPGWALNPTQPDADLSGRAWTIIAFGPRGADVARGWMTQIVSAGHESAVRLHQVDAGQARAALTADLADARVGWRLMMAGPADACLELRGAATGLGVADDEMTVASTDVDSRAVHCVHCGFVTRARVQLDQVLPCASCERKLLVYHHVSRRGGTYLGFMVDAECPAEVVS</sequence>
<evidence type="ECO:0000259" key="1">
    <source>
        <dbReference type="Pfam" id="PF22289"/>
    </source>
</evidence>
<dbReference type="RefSeq" id="WP_168144195.1">
    <property type="nucleotide sequence ID" value="NZ_CP038799.1"/>
</dbReference>
<name>A0A6H0SBZ0_9MYCO</name>
<dbReference type="NCBIfam" id="NF041259">
    <property type="entry name" value="mono_DmmA_fam"/>
    <property type="match status" value="1"/>
</dbReference>
<feature type="domain" description="Dimethylamine monooxygenase subunit DmmA-like C-terminal" evidence="1">
    <location>
        <begin position="123"/>
        <end position="166"/>
    </location>
</feature>
<dbReference type="KEGG" id="mfre:EXE63_25300"/>
<dbReference type="EMBL" id="CP038799">
    <property type="protein sequence ID" value="QIV83825.1"/>
    <property type="molecule type" value="Genomic_DNA"/>
</dbReference>
<keyword evidence="3" id="KW-1185">Reference proteome</keyword>
<gene>
    <name evidence="2" type="ORF">EXE63_25300</name>
</gene>
<dbReference type="InterPro" id="IPR048037">
    <property type="entry name" value="DmmA-like_C"/>
</dbReference>
<evidence type="ECO:0000313" key="3">
    <source>
        <dbReference type="Proteomes" id="UP000501849"/>
    </source>
</evidence>
<dbReference type="AlphaFoldDB" id="A0A6H0SBZ0"/>
<dbReference type="Proteomes" id="UP000501849">
    <property type="component" value="Chromosome"/>
</dbReference>
<accession>A0A6H0SBZ0</accession>
<reference evidence="2 3" key="1">
    <citation type="submission" date="2019-04" db="EMBL/GenBank/DDBJ databases">
        <title>Draft, Whole-Genome Sequence of the Anthracene-degrading Mycobacterium frederiksbergense LB501T, Isolated from a Polycyclic Aromatic Hydrocarbon (PAH)-Contaminated Soil.</title>
        <authorList>
            <person name="Augelletti F."/>
        </authorList>
    </citation>
    <scope>NUCLEOTIDE SEQUENCE [LARGE SCALE GENOMIC DNA]</scope>
    <source>
        <strain evidence="2 3">LB 501T</strain>
    </source>
</reference>
<organism evidence="2 3">
    <name type="scientific">Mycolicibacterium frederiksbergense</name>
    <dbReference type="NCBI Taxonomy" id="117567"/>
    <lineage>
        <taxon>Bacteria</taxon>
        <taxon>Bacillati</taxon>
        <taxon>Actinomycetota</taxon>
        <taxon>Actinomycetes</taxon>
        <taxon>Mycobacteriales</taxon>
        <taxon>Mycobacteriaceae</taxon>
        <taxon>Mycolicibacterium</taxon>
    </lineage>
</organism>
<proteinExistence type="predicted"/>
<dbReference type="Pfam" id="PF22289">
    <property type="entry name" value="DmmA-like_C"/>
    <property type="match status" value="1"/>
</dbReference>
<protein>
    <recommendedName>
        <fullName evidence="1">Dimethylamine monooxygenase subunit DmmA-like C-terminal domain-containing protein</fullName>
    </recommendedName>
</protein>